<dbReference type="InterPro" id="IPR023187">
    <property type="entry name" value="Tscrpt_reg_MarR-type_CS"/>
</dbReference>
<dbReference type="Proteomes" id="UP001056937">
    <property type="component" value="Chromosome 2"/>
</dbReference>
<evidence type="ECO:0000256" key="3">
    <source>
        <dbReference type="ARBA" id="ARBA00023163"/>
    </source>
</evidence>
<dbReference type="Gene3D" id="1.10.10.10">
    <property type="entry name" value="Winged helix-like DNA-binding domain superfamily/Winged helix DNA-binding domain"/>
    <property type="match status" value="1"/>
</dbReference>
<sequence length="148" mass="15693">MAKPNEPPGAELGALVDDLLQSTGMLLRRLRSEAAAEELSLSQAAVLGRLARQGDATTADLARAEGVKPQSMGATLAGLEQQGLVARRPHPTDGRQFLFRLTPAGQAARDRRRLLKHKWLTEALGGVTPAERAALGSALAILRRLSAS</sequence>
<gene>
    <name evidence="5" type="ORF">LHA26_18025</name>
</gene>
<dbReference type="SUPFAM" id="SSF46785">
    <property type="entry name" value="Winged helix' DNA-binding domain"/>
    <property type="match status" value="1"/>
</dbReference>
<dbReference type="InterPro" id="IPR036390">
    <property type="entry name" value="WH_DNA-bd_sf"/>
</dbReference>
<dbReference type="InterPro" id="IPR036388">
    <property type="entry name" value="WH-like_DNA-bd_sf"/>
</dbReference>
<keyword evidence="2" id="KW-0238">DNA-binding</keyword>
<proteinExistence type="predicted"/>
<dbReference type="InterPro" id="IPR052526">
    <property type="entry name" value="HTH-type_Bedaq_tolerance"/>
</dbReference>
<dbReference type="Pfam" id="PF12802">
    <property type="entry name" value="MarR_2"/>
    <property type="match status" value="1"/>
</dbReference>
<dbReference type="SMART" id="SM00347">
    <property type="entry name" value="HTH_MARR"/>
    <property type="match status" value="1"/>
</dbReference>
<name>A0ABY4XCF3_9SPHN</name>
<evidence type="ECO:0000256" key="1">
    <source>
        <dbReference type="ARBA" id="ARBA00023015"/>
    </source>
</evidence>
<dbReference type="InterPro" id="IPR000835">
    <property type="entry name" value="HTH_MarR-typ"/>
</dbReference>
<dbReference type="PANTHER" id="PTHR39515:SF2">
    <property type="entry name" value="HTH-TYPE TRANSCRIPTIONAL REGULATOR RV0880"/>
    <property type="match status" value="1"/>
</dbReference>
<keyword evidence="1" id="KW-0805">Transcription regulation</keyword>
<accession>A0ABY4XCF3</accession>
<keyword evidence="6" id="KW-1185">Reference proteome</keyword>
<dbReference type="RefSeq" id="WP_252168460.1">
    <property type="nucleotide sequence ID" value="NZ_CP084931.1"/>
</dbReference>
<feature type="domain" description="HTH marR-type" evidence="4">
    <location>
        <begin position="12"/>
        <end position="144"/>
    </location>
</feature>
<protein>
    <submittedName>
        <fullName evidence="5">MarR family transcriptional regulator</fullName>
    </submittedName>
</protein>
<keyword evidence="3" id="KW-0804">Transcription</keyword>
<evidence type="ECO:0000313" key="6">
    <source>
        <dbReference type="Proteomes" id="UP001056937"/>
    </source>
</evidence>
<evidence type="ECO:0000256" key="2">
    <source>
        <dbReference type="ARBA" id="ARBA00023125"/>
    </source>
</evidence>
<dbReference type="PROSITE" id="PS50995">
    <property type="entry name" value="HTH_MARR_2"/>
    <property type="match status" value="1"/>
</dbReference>
<evidence type="ECO:0000259" key="4">
    <source>
        <dbReference type="PROSITE" id="PS50995"/>
    </source>
</evidence>
<evidence type="ECO:0000313" key="5">
    <source>
        <dbReference type="EMBL" id="USI74650.1"/>
    </source>
</evidence>
<dbReference type="PROSITE" id="PS01117">
    <property type="entry name" value="HTH_MARR_1"/>
    <property type="match status" value="1"/>
</dbReference>
<dbReference type="PANTHER" id="PTHR39515">
    <property type="entry name" value="CONSERVED PROTEIN"/>
    <property type="match status" value="1"/>
</dbReference>
<reference evidence="5" key="1">
    <citation type="journal article" date="2022" name="Toxins">
        <title>Genomic Analysis of Sphingopyxis sp. USTB-05 for Biodegrading Cyanobacterial Hepatotoxins.</title>
        <authorList>
            <person name="Liu C."/>
            <person name="Xu Q."/>
            <person name="Zhao Z."/>
            <person name="Zhang H."/>
            <person name="Liu X."/>
            <person name="Yin C."/>
            <person name="Liu Y."/>
            <person name="Yan H."/>
        </authorList>
    </citation>
    <scope>NUCLEOTIDE SEQUENCE</scope>
    <source>
        <strain evidence="5">NBD5</strain>
    </source>
</reference>
<dbReference type="EMBL" id="CP084931">
    <property type="protein sequence ID" value="USI74650.1"/>
    <property type="molecule type" value="Genomic_DNA"/>
</dbReference>
<organism evidence="5 6">
    <name type="scientific">Sphingomonas morindae</name>
    <dbReference type="NCBI Taxonomy" id="1541170"/>
    <lineage>
        <taxon>Bacteria</taxon>
        <taxon>Pseudomonadati</taxon>
        <taxon>Pseudomonadota</taxon>
        <taxon>Alphaproteobacteria</taxon>
        <taxon>Sphingomonadales</taxon>
        <taxon>Sphingomonadaceae</taxon>
        <taxon>Sphingomonas</taxon>
    </lineage>
</organism>